<dbReference type="SMART" id="SM00028">
    <property type="entry name" value="TPR"/>
    <property type="match status" value="3"/>
</dbReference>
<dbReference type="PANTHER" id="PTHR44227:SF3">
    <property type="entry name" value="PROTEIN O-MANNOSYL-TRANSFERASE TMTC4"/>
    <property type="match status" value="1"/>
</dbReference>
<dbReference type="Pfam" id="PF14559">
    <property type="entry name" value="TPR_19"/>
    <property type="match status" value="1"/>
</dbReference>
<proteinExistence type="predicted"/>
<dbReference type="PROSITE" id="PS50293">
    <property type="entry name" value="TPR_REGION"/>
    <property type="match status" value="1"/>
</dbReference>
<dbReference type="PANTHER" id="PTHR44227">
    <property type="match status" value="1"/>
</dbReference>
<feature type="chain" id="PRO_5042913826" description="LytR/CpsA/Psr regulator C-terminal domain-containing protein" evidence="4">
    <location>
        <begin position="24"/>
        <end position="508"/>
    </location>
</feature>
<dbReference type="Gene3D" id="3.30.70.2390">
    <property type="match status" value="1"/>
</dbReference>
<feature type="repeat" description="TPR" evidence="3">
    <location>
        <begin position="81"/>
        <end position="114"/>
    </location>
</feature>
<dbReference type="SUPFAM" id="SSF48452">
    <property type="entry name" value="TPR-like"/>
    <property type="match status" value="1"/>
</dbReference>
<dbReference type="InterPro" id="IPR027381">
    <property type="entry name" value="LytR/CpsA/Psr_C"/>
</dbReference>
<evidence type="ECO:0000259" key="5">
    <source>
        <dbReference type="Pfam" id="PF13399"/>
    </source>
</evidence>
<keyword evidence="1" id="KW-0677">Repeat</keyword>
<dbReference type="EMBL" id="AP019536">
    <property type="protein sequence ID" value="BBI99769.1"/>
    <property type="molecule type" value="Genomic_DNA"/>
</dbReference>
<dbReference type="Gene3D" id="1.25.40.10">
    <property type="entry name" value="Tetratricopeptide repeat domain"/>
    <property type="match status" value="1"/>
</dbReference>
<evidence type="ECO:0000256" key="4">
    <source>
        <dbReference type="SAM" id="SignalP"/>
    </source>
</evidence>
<dbReference type="Pfam" id="PF13399">
    <property type="entry name" value="LytR_C"/>
    <property type="match status" value="1"/>
</dbReference>
<evidence type="ECO:0000256" key="3">
    <source>
        <dbReference type="PROSITE-ProRule" id="PRU00339"/>
    </source>
</evidence>
<feature type="repeat" description="TPR" evidence="3">
    <location>
        <begin position="115"/>
        <end position="148"/>
    </location>
</feature>
<sequence>MKTCHMILSAASVIPLLSSCASHQQTSDNKAWSVKPIYSVRHSTETPESYYQLGRYYQGQSRYEQALAAYQKALAIDGNFAEARNGMGVVYAMQGRQQEAIEQFRLAVKNAPNASHIQNNLGYALYLSKSYAEAVSVLDRAVALNPANHSAHTNLALALDKAGDREKAVQVMAEVAKPQMAENVPPKAEEVRQAPTAPAPVQAVAATKPSPASQQALALPKDWGVIKQAEPSAEPRQQASAQAKEPKMVVAQAAPKTAPQVESRIQVAQAKSDAYELRKQTEVHVQAVPAAKPLQQASVPPKEQGTAAAQAALKLVPAAELHARTTLQAPRAAEPLAQATVPAAKSLQLASVKSNEQTKVVTQAAQKPVPATELHVRTTLQASSVAEQRVAAQAAKPYRIEVTNGNGVTGMARKVAGFLHKEGDPNARLTNQKPFQVTSSQVQYRTGYREQAQSLASALPGKPGIAQSSNLRGDISVRVLLGKDQAGNVAYYDKNQEKVRLVRNGSDF</sequence>
<dbReference type="RefSeq" id="WP_212785011.1">
    <property type="nucleotide sequence ID" value="NZ_AP019536.1"/>
</dbReference>
<feature type="domain" description="LytR/CpsA/Psr regulator C-terminal" evidence="5">
    <location>
        <begin position="398"/>
        <end position="484"/>
    </location>
</feature>
<evidence type="ECO:0000256" key="1">
    <source>
        <dbReference type="ARBA" id="ARBA00022737"/>
    </source>
</evidence>
<dbReference type="InterPro" id="IPR052346">
    <property type="entry name" value="O-mannosyl-transferase_TMTC"/>
</dbReference>
<accession>A0AAN1VZT6</accession>
<dbReference type="PROSITE" id="PS50005">
    <property type="entry name" value="TPR"/>
    <property type="match status" value="3"/>
</dbReference>
<gene>
    <name evidence="6" type="ORF">FGKAn22_14620</name>
</gene>
<keyword evidence="4" id="KW-0732">Signal</keyword>
<dbReference type="Proteomes" id="UP001319121">
    <property type="component" value="Chromosome"/>
</dbReference>
<feature type="repeat" description="TPR" evidence="3">
    <location>
        <begin position="47"/>
        <end position="80"/>
    </location>
</feature>
<dbReference type="PROSITE" id="PS51257">
    <property type="entry name" value="PROKAR_LIPOPROTEIN"/>
    <property type="match status" value="1"/>
</dbReference>
<name>A0AAN1VZT6_9PROT</name>
<dbReference type="AlphaFoldDB" id="A0AAN1VZT6"/>
<evidence type="ECO:0000313" key="6">
    <source>
        <dbReference type="EMBL" id="BBI99769.1"/>
    </source>
</evidence>
<evidence type="ECO:0000256" key="2">
    <source>
        <dbReference type="ARBA" id="ARBA00022803"/>
    </source>
</evidence>
<keyword evidence="7" id="KW-1185">Reference proteome</keyword>
<protein>
    <recommendedName>
        <fullName evidence="5">LytR/CpsA/Psr regulator C-terminal domain-containing protein</fullName>
    </recommendedName>
</protein>
<dbReference type="Pfam" id="PF13432">
    <property type="entry name" value="TPR_16"/>
    <property type="match status" value="1"/>
</dbReference>
<dbReference type="KEGG" id="fku:FGKAn22_14620"/>
<dbReference type="InterPro" id="IPR019734">
    <property type="entry name" value="TPR_rpt"/>
</dbReference>
<keyword evidence="2 3" id="KW-0802">TPR repeat</keyword>
<organism evidence="6 7">
    <name type="scientific">Ferrigenium kumadai</name>
    <dbReference type="NCBI Taxonomy" id="1682490"/>
    <lineage>
        <taxon>Bacteria</taxon>
        <taxon>Pseudomonadati</taxon>
        <taxon>Pseudomonadota</taxon>
        <taxon>Betaproteobacteria</taxon>
        <taxon>Nitrosomonadales</taxon>
        <taxon>Gallionellaceae</taxon>
        <taxon>Ferrigenium</taxon>
    </lineage>
</organism>
<reference evidence="6 7" key="1">
    <citation type="submission" date="2019-03" db="EMBL/GenBank/DDBJ databases">
        <title>Complete genome sequence of Ferrigenium kumadai strain An22, a microaerophilic iron-oxidizing bacterium isolated from a paddy field soil.</title>
        <authorList>
            <person name="Watanabe T."/>
            <person name="Asakawa S."/>
        </authorList>
    </citation>
    <scope>NUCLEOTIDE SEQUENCE [LARGE SCALE GENOMIC DNA]</scope>
    <source>
        <strain evidence="6 7">An22</strain>
    </source>
</reference>
<feature type="signal peptide" evidence="4">
    <location>
        <begin position="1"/>
        <end position="23"/>
    </location>
</feature>
<dbReference type="InterPro" id="IPR011990">
    <property type="entry name" value="TPR-like_helical_dom_sf"/>
</dbReference>
<evidence type="ECO:0000313" key="7">
    <source>
        <dbReference type="Proteomes" id="UP001319121"/>
    </source>
</evidence>